<reference evidence="1" key="2">
    <citation type="submission" date="2014-06" db="EMBL/GenBank/DDBJ databases">
        <title>Draft genome sequence of Eubacterium siraeum (DSM 15702).</title>
        <authorList>
            <person name="Sudarsanam P."/>
            <person name="Ley R."/>
            <person name="Guruge J."/>
            <person name="Turnbaugh P.J."/>
            <person name="Mahowald M."/>
            <person name="Liep D."/>
            <person name="Gordon J."/>
        </authorList>
    </citation>
    <scope>NUCLEOTIDE SEQUENCE</scope>
    <source>
        <strain evidence="1">DSM 15702</strain>
    </source>
</reference>
<accession>B0MM37</accession>
<sequence>MPKGFARTQSPQNVLIGIENLLYFYKYRLFYKLKRAICFFVNGSFVLI</sequence>
<proteinExistence type="predicted"/>
<name>B0MM37_9FIRM</name>
<dbReference type="Proteomes" id="UP000005326">
    <property type="component" value="Unassembled WGS sequence"/>
</dbReference>
<organism evidence="1 2">
    <name type="scientific">[Eubacterium] siraeum DSM 15702</name>
    <dbReference type="NCBI Taxonomy" id="428128"/>
    <lineage>
        <taxon>Bacteria</taxon>
        <taxon>Bacillati</taxon>
        <taxon>Bacillota</taxon>
        <taxon>Clostridia</taxon>
        <taxon>Eubacteriales</taxon>
        <taxon>Oscillospiraceae</taxon>
        <taxon>Oscillospiraceae incertae sedis</taxon>
    </lineage>
</organism>
<keyword evidence="2" id="KW-1185">Reference proteome</keyword>
<dbReference type="EMBL" id="ABCA03000040">
    <property type="protein sequence ID" value="EDS01215.1"/>
    <property type="molecule type" value="Genomic_DNA"/>
</dbReference>
<reference evidence="1" key="1">
    <citation type="submission" date="2007-10" db="EMBL/GenBank/DDBJ databases">
        <authorList>
            <person name="Fulton L."/>
            <person name="Clifton S."/>
            <person name="Fulton B."/>
            <person name="Xu J."/>
            <person name="Minx P."/>
            <person name="Pepin K.H."/>
            <person name="Johnson M."/>
            <person name="Thiruvilangam P."/>
            <person name="Bhonagiri V."/>
            <person name="Nash W.E."/>
            <person name="Mardis E.R."/>
            <person name="Wilson R.K."/>
        </authorList>
    </citation>
    <scope>NUCLEOTIDE SEQUENCE [LARGE SCALE GENOMIC DNA]</scope>
    <source>
        <strain evidence="1">DSM 15702</strain>
    </source>
</reference>
<gene>
    <name evidence="1" type="ORF">EUBSIR_00886</name>
</gene>
<dbReference type="AlphaFoldDB" id="B0MM37"/>
<protein>
    <submittedName>
        <fullName evidence="1">Uncharacterized protein</fullName>
    </submittedName>
</protein>
<evidence type="ECO:0000313" key="2">
    <source>
        <dbReference type="Proteomes" id="UP000005326"/>
    </source>
</evidence>
<evidence type="ECO:0000313" key="1">
    <source>
        <dbReference type="EMBL" id="EDS01215.1"/>
    </source>
</evidence>
<comment type="caution">
    <text evidence="1">The sequence shown here is derived from an EMBL/GenBank/DDBJ whole genome shotgun (WGS) entry which is preliminary data.</text>
</comment>